<name>A0A5J5C5B6_9ASTE</name>
<dbReference type="EMBL" id="CM018031">
    <property type="protein sequence ID" value="KAA8550034.1"/>
    <property type="molecule type" value="Genomic_DNA"/>
</dbReference>
<sequence>MVTVHHTVHSLYSNNIQPLTLTAAKVACQPAPLVDRASLYVSDVEASGLEFSVNEKDLNGLQQGPNPTIVKAQPIVSSSKVEATKWSSPDTGQTVNDDMHYDLQQLPLKGVDISVQPIAEVHPSYVSLGKVHGPSVAASASQHDLSVLPTAEAHSLPSLEVGASAAELHLPSLPTGRHPFFLSSSSGHGNYSRIGYGICSGLESPSTPS</sequence>
<reference evidence="1 2" key="1">
    <citation type="submission" date="2019-09" db="EMBL/GenBank/DDBJ databases">
        <title>A chromosome-level genome assembly of the Chinese tupelo Nyssa sinensis.</title>
        <authorList>
            <person name="Yang X."/>
            <person name="Kang M."/>
            <person name="Yang Y."/>
            <person name="Xiong H."/>
            <person name="Wang M."/>
            <person name="Zhang Z."/>
            <person name="Wang Z."/>
            <person name="Wu H."/>
            <person name="Ma T."/>
            <person name="Liu J."/>
            <person name="Xi Z."/>
        </authorList>
    </citation>
    <scope>NUCLEOTIDE SEQUENCE [LARGE SCALE GENOMIC DNA]</scope>
    <source>
        <strain evidence="1">J267</strain>
        <tissue evidence="1">Leaf</tissue>
    </source>
</reference>
<proteinExistence type="predicted"/>
<evidence type="ECO:0000313" key="1">
    <source>
        <dbReference type="EMBL" id="KAA8550034.1"/>
    </source>
</evidence>
<accession>A0A5J5C5B6</accession>
<organism evidence="1 2">
    <name type="scientific">Nyssa sinensis</name>
    <dbReference type="NCBI Taxonomy" id="561372"/>
    <lineage>
        <taxon>Eukaryota</taxon>
        <taxon>Viridiplantae</taxon>
        <taxon>Streptophyta</taxon>
        <taxon>Embryophyta</taxon>
        <taxon>Tracheophyta</taxon>
        <taxon>Spermatophyta</taxon>
        <taxon>Magnoliopsida</taxon>
        <taxon>eudicotyledons</taxon>
        <taxon>Gunneridae</taxon>
        <taxon>Pentapetalae</taxon>
        <taxon>asterids</taxon>
        <taxon>Cornales</taxon>
        <taxon>Nyssaceae</taxon>
        <taxon>Nyssa</taxon>
    </lineage>
</organism>
<protein>
    <submittedName>
        <fullName evidence="1">Uncharacterized protein</fullName>
    </submittedName>
</protein>
<keyword evidence="2" id="KW-1185">Reference proteome</keyword>
<dbReference type="Proteomes" id="UP000325577">
    <property type="component" value="Linkage Group LG0"/>
</dbReference>
<gene>
    <name evidence="1" type="ORF">F0562_001718</name>
</gene>
<evidence type="ECO:0000313" key="2">
    <source>
        <dbReference type="Proteomes" id="UP000325577"/>
    </source>
</evidence>
<dbReference type="AlphaFoldDB" id="A0A5J5C5B6"/>